<proteinExistence type="predicted"/>
<dbReference type="AlphaFoldDB" id="A0A3E2HQH5"/>
<sequence>MPLTHSSIIAGASSSASWSLLFHPSQHGSSHQRARLKRPGAAPSYCPSYNFPSTVASTYCSTARRSETGVCTHSAKAQSAFPSAATPESPTVSIPSSPKIVKIPLPTNHLVIAPTVAKRAAVPYPQSSRIFNASTLLATTAQPKDLAAAGTSYSQMTMRIGKSLVEDDTRRAVLTEFGRGYRGINPVKTRGETGEDVRNRIERWKARVERAQRTTR</sequence>
<accession>A0A3E2HQH5</accession>
<keyword evidence="2" id="KW-1185">Reference proteome</keyword>
<comment type="caution">
    <text evidence="1">The sequence shown here is derived from an EMBL/GenBank/DDBJ whole genome shotgun (WGS) entry which is preliminary data.</text>
</comment>
<dbReference type="OrthoDB" id="3527423at2759"/>
<name>A0A3E2HQH5_SCYLI</name>
<gene>
    <name evidence="1" type="ORF">B7463_g665</name>
</gene>
<dbReference type="EMBL" id="NCSJ02000006">
    <property type="protein sequence ID" value="RFU35606.1"/>
    <property type="molecule type" value="Genomic_DNA"/>
</dbReference>
<feature type="non-terminal residue" evidence="1">
    <location>
        <position position="1"/>
    </location>
</feature>
<reference evidence="1 2" key="1">
    <citation type="submission" date="2018-05" db="EMBL/GenBank/DDBJ databases">
        <title>Draft genome sequence of Scytalidium lignicola DSM 105466, a ubiquitous saprotrophic fungus.</title>
        <authorList>
            <person name="Buettner E."/>
            <person name="Gebauer A.M."/>
            <person name="Hofrichter M."/>
            <person name="Liers C."/>
            <person name="Kellner H."/>
        </authorList>
    </citation>
    <scope>NUCLEOTIDE SEQUENCE [LARGE SCALE GENOMIC DNA]</scope>
    <source>
        <strain evidence="1 2">DSM 105466</strain>
    </source>
</reference>
<dbReference type="Proteomes" id="UP000258309">
    <property type="component" value="Unassembled WGS sequence"/>
</dbReference>
<evidence type="ECO:0000313" key="2">
    <source>
        <dbReference type="Proteomes" id="UP000258309"/>
    </source>
</evidence>
<protein>
    <submittedName>
        <fullName evidence="1">Uncharacterized protein</fullName>
    </submittedName>
</protein>
<organism evidence="1 2">
    <name type="scientific">Scytalidium lignicola</name>
    <name type="common">Hyphomycete</name>
    <dbReference type="NCBI Taxonomy" id="5539"/>
    <lineage>
        <taxon>Eukaryota</taxon>
        <taxon>Fungi</taxon>
        <taxon>Dikarya</taxon>
        <taxon>Ascomycota</taxon>
        <taxon>Pezizomycotina</taxon>
        <taxon>Leotiomycetes</taxon>
        <taxon>Leotiomycetes incertae sedis</taxon>
        <taxon>Scytalidium</taxon>
    </lineage>
</organism>
<feature type="non-terminal residue" evidence="1">
    <location>
        <position position="216"/>
    </location>
</feature>
<evidence type="ECO:0000313" key="1">
    <source>
        <dbReference type="EMBL" id="RFU35606.1"/>
    </source>
</evidence>